<name>A0ABW7GK56_9BURK</name>
<accession>A0ABW7GK56</accession>
<protein>
    <recommendedName>
        <fullName evidence="3">Alpha/beta hydrolase</fullName>
    </recommendedName>
</protein>
<dbReference type="Proteomes" id="UP001606302">
    <property type="component" value="Unassembled WGS sequence"/>
</dbReference>
<organism evidence="1 2">
    <name type="scientific">Pelomonas lactea</name>
    <dbReference type="NCBI Taxonomy" id="3299030"/>
    <lineage>
        <taxon>Bacteria</taxon>
        <taxon>Pseudomonadati</taxon>
        <taxon>Pseudomonadota</taxon>
        <taxon>Betaproteobacteria</taxon>
        <taxon>Burkholderiales</taxon>
        <taxon>Sphaerotilaceae</taxon>
        <taxon>Roseateles</taxon>
    </lineage>
</organism>
<evidence type="ECO:0008006" key="3">
    <source>
        <dbReference type="Google" id="ProtNLM"/>
    </source>
</evidence>
<dbReference type="EMBL" id="JBIGHX010000003">
    <property type="protein sequence ID" value="MFG6462342.1"/>
    <property type="molecule type" value="Genomic_DNA"/>
</dbReference>
<gene>
    <name evidence="1" type="ORF">ACG04Q_12240</name>
</gene>
<proteinExistence type="predicted"/>
<dbReference type="RefSeq" id="WP_394511202.1">
    <property type="nucleotide sequence ID" value="NZ_JBIGHX010000003.1"/>
</dbReference>
<evidence type="ECO:0000313" key="1">
    <source>
        <dbReference type="EMBL" id="MFG6462342.1"/>
    </source>
</evidence>
<sequence length="132" mass="14723">MIARPLTPFQAFDGIPFSLCADELIADLGLPEHRQRNAAELTEFDYGHSVFRFQDSGRLEEITKRTPVLLLGTIAVPFASLGSFVRAQDAGAFERAGFLVSPRYGLAFVPDEPDWVTALARHCLPTWRAMDR</sequence>
<comment type="caution">
    <text evidence="1">The sequence shown here is derived from an EMBL/GenBank/DDBJ whole genome shotgun (WGS) entry which is preliminary data.</text>
</comment>
<reference evidence="1 2" key="1">
    <citation type="submission" date="2024-08" db="EMBL/GenBank/DDBJ databases">
        <authorList>
            <person name="Lu H."/>
        </authorList>
    </citation>
    <scope>NUCLEOTIDE SEQUENCE [LARGE SCALE GENOMIC DNA]</scope>
    <source>
        <strain evidence="1 2">DXS20W</strain>
    </source>
</reference>
<keyword evidence="2" id="KW-1185">Reference proteome</keyword>
<evidence type="ECO:0000313" key="2">
    <source>
        <dbReference type="Proteomes" id="UP001606302"/>
    </source>
</evidence>